<dbReference type="SUPFAM" id="SSF53335">
    <property type="entry name" value="S-adenosyl-L-methionine-dependent methyltransferases"/>
    <property type="match status" value="1"/>
</dbReference>
<gene>
    <name evidence="2" type="ORF">CV019_06630</name>
</gene>
<dbReference type="InterPro" id="IPR029063">
    <property type="entry name" value="SAM-dependent_MTases_sf"/>
</dbReference>
<keyword evidence="2" id="KW-0808">Transferase</keyword>
<name>A0A7Z1N3Z1_STAHA</name>
<sequence>MKRRLLMTKDIFSNQYWEKAWEDDPNTQDKRMKRAGLGDPSAPGFEKWAENFNKNSFTEESQHRTKRIMNWIEQQTGRFSNLSVLDVGAASGVFSVPFAKEGAKVTALEPSPILHDMLKDNANHYGVTLKTLNQSFEDAQLEELGQHDLVFASMCPAVTTWEAVSKAIDIAQKFVYVSLIAGPKENSIVDEVVAFLDEESQPMTADMYYLLQLLYFNDYTYETLIERHTQHNDKPIEDVMQQLPQWLKEVEVELDEQQLASVEHYLRDKYGDTIPVITGGKFGKVLIHV</sequence>
<dbReference type="Pfam" id="PF13649">
    <property type="entry name" value="Methyltransf_25"/>
    <property type="match status" value="1"/>
</dbReference>
<organism evidence="2 3">
    <name type="scientific">Staphylococcus haemolyticus</name>
    <dbReference type="NCBI Taxonomy" id="1283"/>
    <lineage>
        <taxon>Bacteria</taxon>
        <taxon>Bacillati</taxon>
        <taxon>Bacillota</taxon>
        <taxon>Bacilli</taxon>
        <taxon>Bacillales</taxon>
        <taxon>Staphylococcaceae</taxon>
        <taxon>Staphylococcus</taxon>
    </lineage>
</organism>
<dbReference type="CDD" id="cd02440">
    <property type="entry name" value="AdoMet_MTases"/>
    <property type="match status" value="1"/>
</dbReference>
<feature type="domain" description="Methyltransferase" evidence="1">
    <location>
        <begin position="84"/>
        <end position="168"/>
    </location>
</feature>
<protein>
    <submittedName>
        <fullName evidence="2">Class I SAM-dependent methyltransferase</fullName>
    </submittedName>
</protein>
<evidence type="ECO:0000313" key="3">
    <source>
        <dbReference type="Proteomes" id="UP000238153"/>
    </source>
</evidence>
<dbReference type="GO" id="GO:0008168">
    <property type="term" value="F:methyltransferase activity"/>
    <property type="evidence" value="ECO:0007669"/>
    <property type="project" value="UniProtKB-KW"/>
</dbReference>
<proteinExistence type="predicted"/>
<dbReference type="Gene3D" id="3.40.50.150">
    <property type="entry name" value="Vaccinia Virus protein VP39"/>
    <property type="match status" value="1"/>
</dbReference>
<dbReference type="AlphaFoldDB" id="A0A7Z1N3Z1"/>
<accession>A0A7Z1N3Z1</accession>
<keyword evidence="2" id="KW-0489">Methyltransferase</keyword>
<dbReference type="GO" id="GO:0032259">
    <property type="term" value="P:methylation"/>
    <property type="evidence" value="ECO:0007669"/>
    <property type="project" value="UniProtKB-KW"/>
</dbReference>
<evidence type="ECO:0000313" key="2">
    <source>
        <dbReference type="EMBL" id="PPJ74972.1"/>
    </source>
</evidence>
<dbReference type="EMBL" id="PGWX01000284">
    <property type="protein sequence ID" value="PPJ74972.1"/>
    <property type="molecule type" value="Genomic_DNA"/>
</dbReference>
<evidence type="ECO:0000259" key="1">
    <source>
        <dbReference type="Pfam" id="PF13649"/>
    </source>
</evidence>
<dbReference type="InterPro" id="IPR041698">
    <property type="entry name" value="Methyltransf_25"/>
</dbReference>
<reference evidence="2 3" key="1">
    <citation type="submission" date="2017-11" db="EMBL/GenBank/DDBJ databases">
        <authorList>
            <person name="Founou R.C."/>
            <person name="Founou L."/>
            <person name="Allam M."/>
            <person name="Ismail A."/>
            <person name="Essack S.Y."/>
        </authorList>
    </citation>
    <scope>NUCLEOTIDE SEQUENCE [LARGE SCALE GENOMIC DNA]</scope>
    <source>
        <strain evidence="2 3">G811N2B1</strain>
    </source>
</reference>
<comment type="caution">
    <text evidence="2">The sequence shown here is derived from an EMBL/GenBank/DDBJ whole genome shotgun (WGS) entry which is preliminary data.</text>
</comment>
<dbReference type="Proteomes" id="UP000238153">
    <property type="component" value="Unassembled WGS sequence"/>
</dbReference>